<dbReference type="OrthoDB" id="9763644at2"/>
<accession>A0A1I6RTH9</accession>
<organism evidence="5 6">
    <name type="scientific">Sulfitobacter marinus</name>
    <dbReference type="NCBI Taxonomy" id="394264"/>
    <lineage>
        <taxon>Bacteria</taxon>
        <taxon>Pseudomonadati</taxon>
        <taxon>Pseudomonadota</taxon>
        <taxon>Alphaproteobacteria</taxon>
        <taxon>Rhodobacterales</taxon>
        <taxon>Roseobacteraceae</taxon>
        <taxon>Sulfitobacter</taxon>
    </lineage>
</organism>
<keyword evidence="5" id="KW-0347">Helicase</keyword>
<dbReference type="InterPro" id="IPR051620">
    <property type="entry name" value="ORF904-like_C"/>
</dbReference>
<dbReference type="GO" id="GO:0016787">
    <property type="term" value="F:hydrolase activity"/>
    <property type="evidence" value="ECO:0007669"/>
    <property type="project" value="UniProtKB-KW"/>
</dbReference>
<dbReference type="InterPro" id="IPR045455">
    <property type="entry name" value="NrS-1_pol-like_helicase"/>
</dbReference>
<dbReference type="STRING" id="394264.SAMN04488040_1487"/>
<dbReference type="GO" id="GO:0004386">
    <property type="term" value="F:helicase activity"/>
    <property type="evidence" value="ECO:0007669"/>
    <property type="project" value="UniProtKB-KW"/>
</dbReference>
<evidence type="ECO:0000256" key="2">
    <source>
        <dbReference type="ARBA" id="ARBA00022801"/>
    </source>
</evidence>
<dbReference type="Pfam" id="PF19263">
    <property type="entry name" value="DUF5906"/>
    <property type="match status" value="1"/>
</dbReference>
<evidence type="ECO:0000256" key="1">
    <source>
        <dbReference type="ARBA" id="ARBA00022741"/>
    </source>
</evidence>
<dbReference type="AlphaFoldDB" id="A0A1I6RTH9"/>
<dbReference type="SUPFAM" id="SSF52540">
    <property type="entry name" value="P-loop containing nucleoside triphosphate hydrolases"/>
    <property type="match status" value="1"/>
</dbReference>
<keyword evidence="1" id="KW-0547">Nucleotide-binding</keyword>
<feature type="domain" description="SF3 helicase" evidence="4">
    <location>
        <begin position="174"/>
        <end position="333"/>
    </location>
</feature>
<evidence type="ECO:0000259" key="4">
    <source>
        <dbReference type="PROSITE" id="PS51206"/>
    </source>
</evidence>
<name>A0A1I6RTH9_9RHOB</name>
<sequence length="473" mass="53120">MSLDNRDILQSIAPSHLAAEAISGSALIKAMGMWLEYAPEENRYRELDNDELKGMIWSALEGQTYIHKGKDGPEEKPLHLNIKMSADIREAMIHLTLQRGVEELPFWRDKRDDDPDPRNLLPVSNGLLDWRSGQLIDATPRFVSTDCSDVAFDPNAATFMWDMFLDEIFDGDLEQIDLLHEVMGCILTGQNKFQKIFQLFGPPRSGKGTINLMLTRLLGMRSVASPRIKQIADGGFGLSSLIGKKAAIVGDARLERGRKTSALTELLLSTSGGDLQTVQRKYKDDFVGYLPVQWMLMSNEPILMHDLTGTIATRMVLMETRRSFLGREDNALFERDLLPEAAGVLNKCLEAARCLLKRGKFLVPSSIKGRQAEILREASTVTAFASECLIEDPAAETPKQDIYAAFERYCQGHGRLSSDSSIFWRDLRSSGKFRDDMEKRSRTNGRRVQTIKGLRVQLDEAALPFDPADDFLD</sequence>
<dbReference type="InterPro" id="IPR027417">
    <property type="entry name" value="P-loop_NTPase"/>
</dbReference>
<evidence type="ECO:0000313" key="5">
    <source>
        <dbReference type="EMBL" id="SFS68037.1"/>
    </source>
</evidence>
<dbReference type="GO" id="GO:0005524">
    <property type="term" value="F:ATP binding"/>
    <property type="evidence" value="ECO:0007669"/>
    <property type="project" value="UniProtKB-KW"/>
</dbReference>
<keyword evidence="2" id="KW-0378">Hydrolase</keyword>
<dbReference type="PROSITE" id="PS51206">
    <property type="entry name" value="SF3_HELICASE_1"/>
    <property type="match status" value="1"/>
</dbReference>
<evidence type="ECO:0000313" key="6">
    <source>
        <dbReference type="Proteomes" id="UP000199239"/>
    </source>
</evidence>
<dbReference type="InterPro" id="IPR014818">
    <property type="entry name" value="Phage/plasmid_primase_P4_C"/>
</dbReference>
<protein>
    <submittedName>
        <fullName evidence="5">Putative DNA primase/helicase</fullName>
    </submittedName>
</protein>
<dbReference type="PANTHER" id="PTHR35372">
    <property type="entry name" value="ATP BINDING PROTEIN-RELATED"/>
    <property type="match status" value="1"/>
</dbReference>
<dbReference type="EMBL" id="FPAJ01000002">
    <property type="protein sequence ID" value="SFS68037.1"/>
    <property type="molecule type" value="Genomic_DNA"/>
</dbReference>
<reference evidence="6" key="1">
    <citation type="submission" date="2016-10" db="EMBL/GenBank/DDBJ databases">
        <authorList>
            <person name="Varghese N."/>
            <person name="Submissions S."/>
        </authorList>
    </citation>
    <scope>NUCLEOTIDE SEQUENCE [LARGE SCALE GENOMIC DNA]</scope>
    <source>
        <strain evidence="6">DSM 23422</strain>
    </source>
</reference>
<keyword evidence="3" id="KW-0067">ATP-binding</keyword>
<dbReference type="Proteomes" id="UP000199239">
    <property type="component" value="Unassembled WGS sequence"/>
</dbReference>
<proteinExistence type="predicted"/>
<gene>
    <name evidence="5" type="ORF">SAMN04488040_1487</name>
</gene>
<dbReference type="NCBIfam" id="TIGR01613">
    <property type="entry name" value="primase_Cterm"/>
    <property type="match status" value="1"/>
</dbReference>
<evidence type="ECO:0000256" key="3">
    <source>
        <dbReference type="ARBA" id="ARBA00022840"/>
    </source>
</evidence>
<dbReference type="Pfam" id="PF08706">
    <property type="entry name" value="D5_N"/>
    <property type="match status" value="1"/>
</dbReference>
<dbReference type="PANTHER" id="PTHR35372:SF2">
    <property type="entry name" value="SF3 HELICASE DOMAIN-CONTAINING PROTEIN"/>
    <property type="match status" value="1"/>
</dbReference>
<dbReference type="RefSeq" id="WP_093915710.1">
    <property type="nucleotide sequence ID" value="NZ_FPAJ01000002.1"/>
</dbReference>
<dbReference type="InterPro" id="IPR014015">
    <property type="entry name" value="Helicase_SF3_DNA-vir"/>
</dbReference>
<dbReference type="InterPro" id="IPR006500">
    <property type="entry name" value="Helicase_put_C_phage/plasmid"/>
</dbReference>
<dbReference type="SMART" id="SM00885">
    <property type="entry name" value="D5_N"/>
    <property type="match status" value="1"/>
</dbReference>
<dbReference type="Gene3D" id="3.40.50.300">
    <property type="entry name" value="P-loop containing nucleotide triphosphate hydrolases"/>
    <property type="match status" value="1"/>
</dbReference>
<keyword evidence="6" id="KW-1185">Reference proteome</keyword>